<dbReference type="AlphaFoldDB" id="A0A0A8Y356"/>
<organism evidence="1">
    <name type="scientific">Arundo donax</name>
    <name type="common">Giant reed</name>
    <name type="synonym">Donax arundinaceus</name>
    <dbReference type="NCBI Taxonomy" id="35708"/>
    <lineage>
        <taxon>Eukaryota</taxon>
        <taxon>Viridiplantae</taxon>
        <taxon>Streptophyta</taxon>
        <taxon>Embryophyta</taxon>
        <taxon>Tracheophyta</taxon>
        <taxon>Spermatophyta</taxon>
        <taxon>Magnoliopsida</taxon>
        <taxon>Liliopsida</taxon>
        <taxon>Poales</taxon>
        <taxon>Poaceae</taxon>
        <taxon>PACMAD clade</taxon>
        <taxon>Arundinoideae</taxon>
        <taxon>Arundineae</taxon>
        <taxon>Arundo</taxon>
    </lineage>
</organism>
<protein>
    <submittedName>
        <fullName evidence="1">Uncharacterized protein</fullName>
    </submittedName>
</protein>
<evidence type="ECO:0000313" key="1">
    <source>
        <dbReference type="EMBL" id="JAD19700.1"/>
    </source>
</evidence>
<sequence>MTTARELKRNQAKFFYNVAYTNTVRPRTQITPATRRIFMNRRKNRG</sequence>
<reference evidence="1" key="1">
    <citation type="submission" date="2014-09" db="EMBL/GenBank/DDBJ databases">
        <authorList>
            <person name="Magalhaes I.L.F."/>
            <person name="Oliveira U."/>
            <person name="Santos F.R."/>
            <person name="Vidigal T.H.D.A."/>
            <person name="Brescovit A.D."/>
            <person name="Santos A.J."/>
        </authorList>
    </citation>
    <scope>NUCLEOTIDE SEQUENCE</scope>
    <source>
        <tissue evidence="1">Shoot tissue taken approximately 20 cm above the soil surface</tissue>
    </source>
</reference>
<accession>A0A0A8Y356</accession>
<proteinExistence type="predicted"/>
<name>A0A0A8Y356_ARUDO</name>
<dbReference type="EMBL" id="GBRH01278195">
    <property type="protein sequence ID" value="JAD19700.1"/>
    <property type="molecule type" value="Transcribed_RNA"/>
</dbReference>
<reference evidence="1" key="2">
    <citation type="journal article" date="2015" name="Data Brief">
        <title>Shoot transcriptome of the giant reed, Arundo donax.</title>
        <authorList>
            <person name="Barrero R.A."/>
            <person name="Guerrero F.D."/>
            <person name="Moolhuijzen P."/>
            <person name="Goolsby J.A."/>
            <person name="Tidwell J."/>
            <person name="Bellgard S.E."/>
            <person name="Bellgard M.I."/>
        </authorList>
    </citation>
    <scope>NUCLEOTIDE SEQUENCE</scope>
    <source>
        <tissue evidence="1">Shoot tissue taken approximately 20 cm above the soil surface</tissue>
    </source>
</reference>